<reference evidence="8 9" key="1">
    <citation type="submission" date="2019-06" db="EMBL/GenBank/DDBJ databases">
        <authorList>
            <person name="Palmer J.M."/>
        </authorList>
    </citation>
    <scope>NUCLEOTIDE SEQUENCE [LARGE SCALE GENOMIC DNA]</scope>
    <source>
        <strain evidence="6 8">TWF102</strain>
        <strain evidence="7 9">TWF703</strain>
    </source>
</reference>
<dbReference type="GO" id="GO:0016042">
    <property type="term" value="P:lipid catabolic process"/>
    <property type="evidence" value="ECO:0007669"/>
    <property type="project" value="UniProtKB-KW"/>
</dbReference>
<dbReference type="EMBL" id="WIQZ01000097">
    <property type="protein sequence ID" value="KAF3124717.1"/>
    <property type="molecule type" value="Genomic_DNA"/>
</dbReference>
<dbReference type="SUPFAM" id="SSF53474">
    <property type="entry name" value="alpha/beta-Hydrolases"/>
    <property type="match status" value="1"/>
</dbReference>
<keyword evidence="4" id="KW-1133">Transmembrane helix</keyword>
<comment type="similarity">
    <text evidence="1">Belongs to the putative lipase ROG1 family.</text>
</comment>
<evidence type="ECO:0000256" key="4">
    <source>
        <dbReference type="SAM" id="Phobius"/>
    </source>
</evidence>
<feature type="compositionally biased region" description="Polar residues" evidence="3">
    <location>
        <begin position="74"/>
        <end position="96"/>
    </location>
</feature>
<feature type="transmembrane region" description="Helical" evidence="4">
    <location>
        <begin position="461"/>
        <end position="481"/>
    </location>
</feature>
<keyword evidence="2" id="KW-0442">Lipid degradation</keyword>
<sequence length="650" mass="71876">MRVISPSVPHHFHLLSSYLLLIAPSFYPHNSPSKSTSSSFSSPPLSSPLQSYAPLASIRSLHSAAATLKRRRGNSATTPVTTLSTNPRRSGSASRNLTKRSSRHTAATSKPFVSRRSSSPLAIVSVDKKQPFRLHTCSRHHSYSTLSSVTGLTQELIRITAYRHSSATSARAMSMGMDPPTGDHLVVLVHGLWGNPTHMEYLAESLKSRYDDSQLIVHVAARNSGNYTYDGIELGGERLAAEIEELLEDFADRGVIIRKFSIVGYSLGGLVSRYVVGVLYAKGIFDKITPVNFTTFASPHLGVRTPKLGWHHHIWNVVGARTLSASGRQLFTIDSFRNTTRPLLSILADKDLAFWKGLASFKNKALYANIINDRSVTFFTSGISKFDPYADLDMVEYKYLPGYGNVLIDDEAGVNFKQAAGSDDEDHVEPAAGASMIQKKRSWGTSIVGSIRDFIRDLPFVALYTVLVPVGFCLFLMNAGIQTYTSSKRIRLHSQSLKYNIPLAVAEEVQEAMDVMVEGLNHAQKADHLPPRLDDEESLSPRQQPSTSKSSPPSTLKSDVSTSEDDENITEGKLRLEPTLSMPEFPTLALAQHQFEMIDSLDALGFKKFPVHIQKVKHSHAAIIVRNPKNEGFSEGKMVVKHWLDRQFEV</sequence>
<keyword evidence="2" id="KW-0443">Lipid metabolism</keyword>
<evidence type="ECO:0000256" key="1">
    <source>
        <dbReference type="ARBA" id="ARBA00007920"/>
    </source>
</evidence>
<gene>
    <name evidence="6" type="ORF">TWF102_002248</name>
    <name evidence="7" type="ORF">TWF703_011223</name>
</gene>
<feature type="region of interest" description="Disordered" evidence="3">
    <location>
        <begin position="527"/>
        <end position="577"/>
    </location>
</feature>
<dbReference type="AlphaFoldDB" id="A0A7C8JQH8"/>
<evidence type="ECO:0000313" key="9">
    <source>
        <dbReference type="Proteomes" id="UP000480548"/>
    </source>
</evidence>
<feature type="region of interest" description="Disordered" evidence="3">
    <location>
        <begin position="67"/>
        <end position="114"/>
    </location>
</feature>
<dbReference type="EMBL" id="WIQW01000014">
    <property type="protein sequence ID" value="KAF3105318.1"/>
    <property type="molecule type" value="Genomic_DNA"/>
</dbReference>
<evidence type="ECO:0000313" key="8">
    <source>
        <dbReference type="Proteomes" id="UP000475325"/>
    </source>
</evidence>
<keyword evidence="4" id="KW-0472">Membrane</keyword>
<feature type="domain" description="DUF676" evidence="5">
    <location>
        <begin position="182"/>
        <end position="380"/>
    </location>
</feature>
<dbReference type="Pfam" id="PF05057">
    <property type="entry name" value="DUF676"/>
    <property type="match status" value="1"/>
</dbReference>
<dbReference type="GO" id="GO:0005811">
    <property type="term" value="C:lipid droplet"/>
    <property type="evidence" value="ECO:0007669"/>
    <property type="project" value="TreeGrafter"/>
</dbReference>
<dbReference type="Proteomes" id="UP000475325">
    <property type="component" value="Unassembled WGS sequence"/>
</dbReference>
<name>A0A7C8JQH8_ORBOL</name>
<evidence type="ECO:0000256" key="2">
    <source>
        <dbReference type="ARBA" id="ARBA00022963"/>
    </source>
</evidence>
<keyword evidence="4" id="KW-0812">Transmembrane</keyword>
<dbReference type="GO" id="GO:0047372">
    <property type="term" value="F:monoacylglycerol lipase activity"/>
    <property type="evidence" value="ECO:0007669"/>
    <property type="project" value="TreeGrafter"/>
</dbReference>
<dbReference type="InterPro" id="IPR007751">
    <property type="entry name" value="DUF676_lipase-like"/>
</dbReference>
<proteinExistence type="inferred from homology"/>
<dbReference type="Proteomes" id="UP000480548">
    <property type="component" value="Unassembled WGS sequence"/>
</dbReference>
<dbReference type="Gene3D" id="3.40.50.1820">
    <property type="entry name" value="alpha/beta hydrolase"/>
    <property type="match status" value="1"/>
</dbReference>
<comment type="caution">
    <text evidence="7">The sequence shown here is derived from an EMBL/GenBank/DDBJ whole genome shotgun (WGS) entry which is preliminary data.</text>
</comment>
<evidence type="ECO:0000313" key="6">
    <source>
        <dbReference type="EMBL" id="KAF3105318.1"/>
    </source>
</evidence>
<evidence type="ECO:0000313" key="7">
    <source>
        <dbReference type="EMBL" id="KAF3124717.1"/>
    </source>
</evidence>
<dbReference type="PANTHER" id="PTHR12482:SF65">
    <property type="entry name" value="ESTERASE, PUTATIVE (AFU_ORTHOLOGUE AFUA_3G12320)-RELATED"/>
    <property type="match status" value="1"/>
</dbReference>
<evidence type="ECO:0000259" key="5">
    <source>
        <dbReference type="Pfam" id="PF05057"/>
    </source>
</evidence>
<dbReference type="InterPro" id="IPR029058">
    <property type="entry name" value="AB_hydrolase_fold"/>
</dbReference>
<dbReference type="InterPro" id="IPR044294">
    <property type="entry name" value="Lipase-like"/>
</dbReference>
<protein>
    <recommendedName>
        <fullName evidence="5">DUF676 domain-containing protein</fullName>
    </recommendedName>
</protein>
<evidence type="ECO:0000256" key="3">
    <source>
        <dbReference type="SAM" id="MobiDB-lite"/>
    </source>
</evidence>
<accession>A0A7C8JQH8</accession>
<dbReference type="GO" id="GO:0004622">
    <property type="term" value="F:phosphatidylcholine lysophospholipase activity"/>
    <property type="evidence" value="ECO:0007669"/>
    <property type="project" value="TreeGrafter"/>
</dbReference>
<feature type="compositionally biased region" description="Low complexity" evidence="3">
    <location>
        <begin position="540"/>
        <end position="558"/>
    </location>
</feature>
<organism evidence="7 9">
    <name type="scientific">Orbilia oligospora</name>
    <name type="common">Nematode-trapping fungus</name>
    <name type="synonym">Arthrobotrys oligospora</name>
    <dbReference type="NCBI Taxonomy" id="2813651"/>
    <lineage>
        <taxon>Eukaryota</taxon>
        <taxon>Fungi</taxon>
        <taxon>Dikarya</taxon>
        <taxon>Ascomycota</taxon>
        <taxon>Pezizomycotina</taxon>
        <taxon>Orbiliomycetes</taxon>
        <taxon>Orbiliales</taxon>
        <taxon>Orbiliaceae</taxon>
        <taxon>Orbilia</taxon>
    </lineage>
</organism>
<dbReference type="PANTHER" id="PTHR12482">
    <property type="entry name" value="LIPASE ROG1-RELATED-RELATED"/>
    <property type="match status" value="1"/>
</dbReference>